<dbReference type="Proteomes" id="UP000184330">
    <property type="component" value="Unassembled WGS sequence"/>
</dbReference>
<evidence type="ECO:0000313" key="2">
    <source>
        <dbReference type="EMBL" id="CZR67655.1"/>
    </source>
</evidence>
<dbReference type="EMBL" id="FJOG01000046">
    <property type="protein sequence ID" value="CZR67655.1"/>
    <property type="molecule type" value="Genomic_DNA"/>
</dbReference>
<evidence type="ECO:0000313" key="3">
    <source>
        <dbReference type="Proteomes" id="UP000184330"/>
    </source>
</evidence>
<protein>
    <submittedName>
        <fullName evidence="2">Uncharacterized protein</fullName>
    </submittedName>
</protein>
<evidence type="ECO:0000256" key="1">
    <source>
        <dbReference type="SAM" id="MobiDB-lite"/>
    </source>
</evidence>
<feature type="compositionally biased region" description="Acidic residues" evidence="1">
    <location>
        <begin position="620"/>
        <end position="634"/>
    </location>
</feature>
<accession>A0A1L7XRM3</accession>
<gene>
    <name evidence="2" type="ORF">PAC_17554</name>
</gene>
<dbReference type="STRING" id="576137.A0A1L7XRM3"/>
<organism evidence="2 3">
    <name type="scientific">Phialocephala subalpina</name>
    <dbReference type="NCBI Taxonomy" id="576137"/>
    <lineage>
        <taxon>Eukaryota</taxon>
        <taxon>Fungi</taxon>
        <taxon>Dikarya</taxon>
        <taxon>Ascomycota</taxon>
        <taxon>Pezizomycotina</taxon>
        <taxon>Leotiomycetes</taxon>
        <taxon>Helotiales</taxon>
        <taxon>Mollisiaceae</taxon>
        <taxon>Phialocephala</taxon>
        <taxon>Phialocephala fortinii species complex</taxon>
    </lineage>
</organism>
<keyword evidence="3" id="KW-1185">Reference proteome</keyword>
<name>A0A1L7XRM3_9HELO</name>
<dbReference type="OrthoDB" id="3549294at2759"/>
<dbReference type="AlphaFoldDB" id="A0A1L7XRM3"/>
<reference evidence="2 3" key="1">
    <citation type="submission" date="2016-03" db="EMBL/GenBank/DDBJ databases">
        <authorList>
            <person name="Ploux O."/>
        </authorList>
    </citation>
    <scope>NUCLEOTIDE SEQUENCE [LARGE SCALE GENOMIC DNA]</scope>
    <source>
        <strain evidence="2 3">UAMH 11012</strain>
    </source>
</reference>
<feature type="region of interest" description="Disordered" evidence="1">
    <location>
        <begin position="620"/>
        <end position="639"/>
    </location>
</feature>
<sequence>MDEVENELRPSKAYIQRIYARSSQRWSSHARKSYLQSGFSPESLRLRNMLGNVPSYLGDNLVAFREQSNKPEFDLHTKALSNGLSVLYVNGESLWSVGEGDCDLKEKTMPNQLLLGVQKSISCSFSGDDRFANWPEFYEHHNTQSRDGNCLAILAFAWSYILSARWVEMQQTSGTFAAQSNDRMVYLYHQAGWRDDTSESLLDTIDVNLGDASNDAARWWAAILAKDEGWRAEIKRNESVYRSPWSSTFISADHQFRLRRASTSRSSFVSISSPPSSDVALGYLTDFCLLHNAGSQCSAALAAALTFPSLTKASLPLPSSHEPCVRTQIATADISSPPRSSSSPPSGHVDEKDEILQDFRLLPYYMTLSCSRRGIESLLCNTFFDPHIPCNLVSAWIQPIFEVLDPLIAKKDYKVLAMVLGRQQPKVAVLWIGAIITGMARSILQHCRNGFIAVEIHSAAWTNTIQTFMSLDPQPLPGCDRIYRSDECRLLYLAGEELNSRLPICPWRPFGTTALSDTDICVRTHAHCAAGHYLRYASWSWALKNGANVRDPSFCSDTTKQSVYTTVDDTIILDTHKETALVPETISEMATRSIFGWLRSYGWPAAEKVIYSHSWIISEGSDDESDDDLEDDLSDPGKVKYTSDKFERIKSWLDQCAKESEGA</sequence>
<proteinExistence type="predicted"/>